<evidence type="ECO:0000256" key="4">
    <source>
        <dbReference type="ARBA" id="ARBA00038012"/>
    </source>
</evidence>
<dbReference type="GO" id="GO:0005739">
    <property type="term" value="C:mitochondrion"/>
    <property type="evidence" value="ECO:0007669"/>
    <property type="project" value="TreeGrafter"/>
</dbReference>
<dbReference type="OrthoDB" id="5205528at2759"/>
<evidence type="ECO:0000256" key="3">
    <source>
        <dbReference type="ARBA" id="ARBA00023098"/>
    </source>
</evidence>
<dbReference type="PROSITE" id="PS50035">
    <property type="entry name" value="PLD"/>
    <property type="match status" value="1"/>
</dbReference>
<comment type="caution">
    <text evidence="8">The sequence shown here is derived from an EMBL/GenBank/DDBJ whole genome shotgun (WGS) entry which is preliminary data.</text>
</comment>
<dbReference type="GO" id="GO:0016891">
    <property type="term" value="F:RNA endonuclease activity producing 5'-phosphomonoesters, hydrolytic mechanism"/>
    <property type="evidence" value="ECO:0007669"/>
    <property type="project" value="TreeGrafter"/>
</dbReference>
<evidence type="ECO:0000313" key="8">
    <source>
        <dbReference type="EMBL" id="KAF7282776.1"/>
    </source>
</evidence>
<comment type="similarity">
    <text evidence="4">Belongs to the phospholipase D family. MitoPLD/Zucchini subfamily.</text>
</comment>
<dbReference type="InterPro" id="IPR025202">
    <property type="entry name" value="PLD-like_dom"/>
</dbReference>
<gene>
    <name evidence="8" type="ORF">GWI33_001925</name>
</gene>
<evidence type="ECO:0000256" key="5">
    <source>
        <dbReference type="ARBA" id="ARBA00040549"/>
    </source>
</evidence>
<dbReference type="GO" id="GO:0016042">
    <property type="term" value="P:lipid catabolic process"/>
    <property type="evidence" value="ECO:0007669"/>
    <property type="project" value="UniProtKB-KW"/>
</dbReference>
<evidence type="ECO:0000256" key="1">
    <source>
        <dbReference type="ARBA" id="ARBA00022801"/>
    </source>
</evidence>
<dbReference type="InterPro" id="IPR001736">
    <property type="entry name" value="PLipase_D/transphosphatidylase"/>
</dbReference>
<dbReference type="Proteomes" id="UP000625711">
    <property type="component" value="Unassembled WGS sequence"/>
</dbReference>
<dbReference type="GO" id="GO:0034587">
    <property type="term" value="P:piRNA processing"/>
    <property type="evidence" value="ECO:0007669"/>
    <property type="project" value="TreeGrafter"/>
</dbReference>
<evidence type="ECO:0000256" key="6">
    <source>
        <dbReference type="ARBA" id="ARBA00043167"/>
    </source>
</evidence>
<accession>A0A834MG02</accession>
<dbReference type="AlphaFoldDB" id="A0A834MG02"/>
<sequence>MFPKFNDGIQTKYSMLVSTVLLVLPVYSWKLCFRYWQKLKKAHEETVLFEARHNCVVTYRPNKGFIGWPVSEIEDAKFSDNKMFEKLYQPILYFIRTSKKSLVISVMILNLNEIYSELLEARKRGVKIRIINNFQHASSSKEMIYELLKNGVEFQMYISPSAATDTIMHNKYMIKDYDQENGYLCLGSMNFTISALTNNESVIFTSNHNVIEAFQQNFDECWENIKIDNEGLINRTILMDAQFDA</sequence>
<dbReference type="Gene3D" id="3.30.870.10">
    <property type="entry name" value="Endonuclease Chain A"/>
    <property type="match status" value="1"/>
</dbReference>
<reference evidence="8" key="1">
    <citation type="submission" date="2020-08" db="EMBL/GenBank/DDBJ databases">
        <title>Genome sequencing and assembly of the red palm weevil Rhynchophorus ferrugineus.</title>
        <authorList>
            <person name="Dias G.B."/>
            <person name="Bergman C.M."/>
            <person name="Manee M."/>
        </authorList>
    </citation>
    <scope>NUCLEOTIDE SEQUENCE</scope>
    <source>
        <strain evidence="8">AA-2017</strain>
        <tissue evidence="8">Whole larva</tissue>
    </source>
</reference>
<evidence type="ECO:0000256" key="2">
    <source>
        <dbReference type="ARBA" id="ARBA00022963"/>
    </source>
</evidence>
<dbReference type="EMBL" id="JAACXV010000156">
    <property type="protein sequence ID" value="KAF7282776.1"/>
    <property type="molecule type" value="Genomic_DNA"/>
</dbReference>
<dbReference type="PANTHER" id="PTHR43856">
    <property type="entry name" value="CARDIOLIPIN HYDROLASE"/>
    <property type="match status" value="1"/>
</dbReference>
<keyword evidence="3" id="KW-0443">Lipid metabolism</keyword>
<organism evidence="8 9">
    <name type="scientific">Rhynchophorus ferrugineus</name>
    <name type="common">Red palm weevil</name>
    <name type="synonym">Curculio ferrugineus</name>
    <dbReference type="NCBI Taxonomy" id="354439"/>
    <lineage>
        <taxon>Eukaryota</taxon>
        <taxon>Metazoa</taxon>
        <taxon>Ecdysozoa</taxon>
        <taxon>Arthropoda</taxon>
        <taxon>Hexapoda</taxon>
        <taxon>Insecta</taxon>
        <taxon>Pterygota</taxon>
        <taxon>Neoptera</taxon>
        <taxon>Endopterygota</taxon>
        <taxon>Coleoptera</taxon>
        <taxon>Polyphaga</taxon>
        <taxon>Cucujiformia</taxon>
        <taxon>Curculionidae</taxon>
        <taxon>Dryophthorinae</taxon>
        <taxon>Rhynchophorus</taxon>
    </lineage>
</organism>
<keyword evidence="2" id="KW-0442">Lipid degradation</keyword>
<keyword evidence="1" id="KW-0378">Hydrolase</keyword>
<dbReference type="PANTHER" id="PTHR43856:SF1">
    <property type="entry name" value="MITOCHONDRIAL CARDIOLIPIN HYDROLASE"/>
    <property type="match status" value="1"/>
</dbReference>
<evidence type="ECO:0000313" key="9">
    <source>
        <dbReference type="Proteomes" id="UP000625711"/>
    </source>
</evidence>
<keyword evidence="9" id="KW-1185">Reference proteome</keyword>
<dbReference type="InterPro" id="IPR051406">
    <property type="entry name" value="PLD_domain"/>
</dbReference>
<protein>
    <recommendedName>
        <fullName evidence="5">Mitochondrial cardiolipin hydrolase</fullName>
    </recommendedName>
    <alternativeName>
        <fullName evidence="6">Mitochondrial phospholipase</fullName>
    </alternativeName>
</protein>
<dbReference type="Pfam" id="PF13091">
    <property type="entry name" value="PLDc_2"/>
    <property type="match status" value="1"/>
</dbReference>
<evidence type="ECO:0000259" key="7">
    <source>
        <dbReference type="PROSITE" id="PS50035"/>
    </source>
</evidence>
<name>A0A834MG02_RHYFE</name>
<dbReference type="SUPFAM" id="SSF56024">
    <property type="entry name" value="Phospholipase D/nuclease"/>
    <property type="match status" value="1"/>
</dbReference>
<proteinExistence type="inferred from homology"/>
<feature type="domain" description="PLD phosphodiesterase" evidence="7">
    <location>
        <begin position="164"/>
        <end position="195"/>
    </location>
</feature>